<organism evidence="1 2">
    <name type="scientific">[Clostridium] methylpentosum DSM 5476</name>
    <dbReference type="NCBI Taxonomy" id="537013"/>
    <lineage>
        <taxon>Bacteria</taxon>
        <taxon>Bacillati</taxon>
        <taxon>Bacillota</taxon>
        <taxon>Clostridia</taxon>
        <taxon>Eubacteriales</taxon>
        <taxon>Oscillospiraceae</taxon>
        <taxon>Oscillospiraceae incertae sedis</taxon>
    </lineage>
</organism>
<reference evidence="1 2" key="1">
    <citation type="submission" date="2009-01" db="EMBL/GenBank/DDBJ databases">
        <authorList>
            <person name="Fulton L."/>
            <person name="Clifton S."/>
            <person name="Fulton B."/>
            <person name="Xu J."/>
            <person name="Minx P."/>
            <person name="Pepin K.H."/>
            <person name="Johnson M."/>
            <person name="Bhonagiri V."/>
            <person name="Nash W.E."/>
            <person name="Mardis E.R."/>
            <person name="Wilson R.K."/>
        </authorList>
    </citation>
    <scope>NUCLEOTIDE SEQUENCE [LARGE SCALE GENOMIC DNA]</scope>
    <source>
        <strain evidence="1 2">DSM 5476</strain>
    </source>
</reference>
<gene>
    <name evidence="1" type="ORF">CLOSTMETH_03347</name>
</gene>
<keyword evidence="2" id="KW-1185">Reference proteome</keyword>
<reference evidence="1 2" key="2">
    <citation type="submission" date="2009-02" db="EMBL/GenBank/DDBJ databases">
        <title>Draft genome sequence of Clostridium methylpentosum (DSM 5476).</title>
        <authorList>
            <person name="Sudarsanam P."/>
            <person name="Ley R."/>
            <person name="Guruge J."/>
            <person name="Turnbaugh P.J."/>
            <person name="Mahowald M."/>
            <person name="Liep D."/>
            <person name="Gordon J."/>
        </authorList>
    </citation>
    <scope>NUCLEOTIDE SEQUENCE [LARGE SCALE GENOMIC DNA]</scope>
    <source>
        <strain evidence="1 2">DSM 5476</strain>
    </source>
</reference>
<accession>C0EHK2</accession>
<dbReference type="EMBL" id="ACEC01000118">
    <property type="protein sequence ID" value="EEG29020.1"/>
    <property type="molecule type" value="Genomic_DNA"/>
</dbReference>
<comment type="caution">
    <text evidence="1">The sequence shown here is derived from an EMBL/GenBank/DDBJ whole genome shotgun (WGS) entry which is preliminary data.</text>
</comment>
<dbReference type="STRING" id="537013.CLOSTMETH_03347"/>
<protein>
    <submittedName>
        <fullName evidence="1">Uncharacterized protein</fullName>
    </submittedName>
</protein>
<dbReference type="Proteomes" id="UP000003340">
    <property type="component" value="Unassembled WGS sequence"/>
</dbReference>
<evidence type="ECO:0000313" key="1">
    <source>
        <dbReference type="EMBL" id="EEG29020.1"/>
    </source>
</evidence>
<dbReference type="HOGENOM" id="CLU_3166510_0_0_9"/>
<dbReference type="AlphaFoldDB" id="C0EHK2"/>
<sequence length="47" mass="5506">MREISLNDGAIPLKSVLSVGQRFFEPAEIRSFINKRFANQSFERRLH</sequence>
<proteinExistence type="predicted"/>
<name>C0EHK2_9FIRM</name>
<evidence type="ECO:0000313" key="2">
    <source>
        <dbReference type="Proteomes" id="UP000003340"/>
    </source>
</evidence>